<reference evidence="1 2" key="1">
    <citation type="submission" date="2021-06" db="EMBL/GenBank/DDBJ databases">
        <authorList>
            <person name="Palmer J.M."/>
        </authorList>
    </citation>
    <scope>NUCLEOTIDE SEQUENCE [LARGE SCALE GENOMIC DNA]</scope>
    <source>
        <strain evidence="2">if_2019</strain>
        <tissue evidence="1">Muscle</tissue>
    </source>
</reference>
<proteinExistence type="predicted"/>
<feature type="non-terminal residue" evidence="1">
    <location>
        <position position="1"/>
    </location>
</feature>
<evidence type="ECO:0000313" key="1">
    <source>
        <dbReference type="EMBL" id="MEQ2255599.1"/>
    </source>
</evidence>
<protein>
    <submittedName>
        <fullName evidence="1">Uncharacterized protein</fullName>
    </submittedName>
</protein>
<dbReference type="Proteomes" id="UP001482620">
    <property type="component" value="Unassembled WGS sequence"/>
</dbReference>
<comment type="caution">
    <text evidence="1">The sequence shown here is derived from an EMBL/GenBank/DDBJ whole genome shotgun (WGS) entry which is preliminary data.</text>
</comment>
<name>A0ABV0VEX4_9TELE</name>
<evidence type="ECO:0000313" key="2">
    <source>
        <dbReference type="Proteomes" id="UP001482620"/>
    </source>
</evidence>
<gene>
    <name evidence="1" type="ORF">ILYODFUR_015510</name>
</gene>
<dbReference type="EMBL" id="JAHRIQ010105632">
    <property type="protein sequence ID" value="MEQ2255599.1"/>
    <property type="molecule type" value="Genomic_DNA"/>
</dbReference>
<accession>A0ABV0VEX4</accession>
<keyword evidence="2" id="KW-1185">Reference proteome</keyword>
<sequence length="122" mass="13701">VPDGVTWFILGWAKRFPYHPNCCHAGRLRGRNRLHEEALYDGVFGRCQDLAGAELYTYDISSSALQRLRILLQNLAHRGTHSTPNLHPHPQVVQRPAPPGPLYRAQNHGGHSFLLCCTPALE</sequence>
<organism evidence="1 2">
    <name type="scientific">Ilyodon furcidens</name>
    <name type="common">goldbreast splitfin</name>
    <dbReference type="NCBI Taxonomy" id="33524"/>
    <lineage>
        <taxon>Eukaryota</taxon>
        <taxon>Metazoa</taxon>
        <taxon>Chordata</taxon>
        <taxon>Craniata</taxon>
        <taxon>Vertebrata</taxon>
        <taxon>Euteleostomi</taxon>
        <taxon>Actinopterygii</taxon>
        <taxon>Neopterygii</taxon>
        <taxon>Teleostei</taxon>
        <taxon>Neoteleostei</taxon>
        <taxon>Acanthomorphata</taxon>
        <taxon>Ovalentaria</taxon>
        <taxon>Atherinomorphae</taxon>
        <taxon>Cyprinodontiformes</taxon>
        <taxon>Goodeidae</taxon>
        <taxon>Ilyodon</taxon>
    </lineage>
</organism>